<accession>C6CL75</accession>
<organism evidence="1 2">
    <name type="scientific">Dickeya chrysanthemi (strain Ech1591)</name>
    <name type="common">Dickeya zeae (strain Ech1591)</name>
    <dbReference type="NCBI Taxonomy" id="561229"/>
    <lineage>
        <taxon>Bacteria</taxon>
        <taxon>Pseudomonadati</taxon>
        <taxon>Pseudomonadota</taxon>
        <taxon>Gammaproteobacteria</taxon>
        <taxon>Enterobacterales</taxon>
        <taxon>Pectobacteriaceae</taxon>
        <taxon>Dickeya</taxon>
    </lineage>
</organism>
<dbReference type="EMBL" id="CP001655">
    <property type="protein sequence ID" value="ACT07372.1"/>
    <property type="molecule type" value="Genomic_DNA"/>
</dbReference>
<dbReference type="HOGENOM" id="CLU_2552838_0_0_6"/>
<gene>
    <name evidence="1" type="ordered locus">Dd1591_2532</name>
</gene>
<evidence type="ECO:0000313" key="1">
    <source>
        <dbReference type="EMBL" id="ACT07372.1"/>
    </source>
</evidence>
<protein>
    <submittedName>
        <fullName evidence="1">Uncharacterized protein</fullName>
    </submittedName>
</protein>
<evidence type="ECO:0000313" key="2">
    <source>
        <dbReference type="Proteomes" id="UP000002735"/>
    </source>
</evidence>
<dbReference type="AlphaFoldDB" id="C6CL75"/>
<name>C6CL75_DICC1</name>
<dbReference type="STRING" id="561229.Dd1591_2532"/>
<sequence>MTYFIKKTYFQKLCFLLLIIRRRFLGYGKKRHLTSVFSTYRHGVSGIAGVHPATGLQQALKFSAGAYAAFIQHVIYIRYFLG</sequence>
<dbReference type="Proteomes" id="UP000002735">
    <property type="component" value="Chromosome"/>
</dbReference>
<dbReference type="KEGG" id="dze:Dd1591_2532"/>
<reference evidence="1 2" key="1">
    <citation type="submission" date="2009-06" db="EMBL/GenBank/DDBJ databases">
        <title>Complete sequence of Dickeya zeae Ech1591.</title>
        <authorList>
            <consortium name="US DOE Joint Genome Institute"/>
            <person name="Lucas S."/>
            <person name="Copeland A."/>
            <person name="Lapidus A."/>
            <person name="Glavina del Rio T."/>
            <person name="Tice H."/>
            <person name="Bruce D."/>
            <person name="Goodwin L."/>
            <person name="Pitluck S."/>
            <person name="Chertkov O."/>
            <person name="Brettin T."/>
            <person name="Detter J.C."/>
            <person name="Han C."/>
            <person name="Larimer F."/>
            <person name="Land M."/>
            <person name="Hauser L."/>
            <person name="Kyrpides N."/>
            <person name="Ovchinnikova G."/>
            <person name="Balakrishnan V."/>
            <person name="Glasner J."/>
            <person name="Perna N.T."/>
        </authorList>
    </citation>
    <scope>NUCLEOTIDE SEQUENCE [LARGE SCALE GENOMIC DNA]</scope>
    <source>
        <strain evidence="1 2">Ech1591</strain>
    </source>
</reference>
<proteinExistence type="predicted"/>